<keyword evidence="3" id="KW-1185">Reference proteome</keyword>
<organism evidence="2 3">
    <name type="scientific">Lasiosphaeria miniovina</name>
    <dbReference type="NCBI Taxonomy" id="1954250"/>
    <lineage>
        <taxon>Eukaryota</taxon>
        <taxon>Fungi</taxon>
        <taxon>Dikarya</taxon>
        <taxon>Ascomycota</taxon>
        <taxon>Pezizomycotina</taxon>
        <taxon>Sordariomycetes</taxon>
        <taxon>Sordariomycetidae</taxon>
        <taxon>Sordariales</taxon>
        <taxon>Lasiosphaeriaceae</taxon>
        <taxon>Lasiosphaeria</taxon>
    </lineage>
</organism>
<keyword evidence="1" id="KW-0732">Signal</keyword>
<dbReference type="RefSeq" id="XP_060298412.1">
    <property type="nucleotide sequence ID" value="XM_060433852.1"/>
</dbReference>
<gene>
    <name evidence="2" type="ORF">B0T26DRAFT_221616</name>
</gene>
<evidence type="ECO:0000313" key="2">
    <source>
        <dbReference type="EMBL" id="KAK0722488.1"/>
    </source>
</evidence>
<dbReference type="EMBL" id="JAUIRO010000003">
    <property type="protein sequence ID" value="KAK0722488.1"/>
    <property type="molecule type" value="Genomic_DNA"/>
</dbReference>
<evidence type="ECO:0008006" key="4">
    <source>
        <dbReference type="Google" id="ProtNLM"/>
    </source>
</evidence>
<dbReference type="Proteomes" id="UP001172101">
    <property type="component" value="Unassembled WGS sequence"/>
</dbReference>
<protein>
    <recommendedName>
        <fullName evidence="4">Secreted protein</fullName>
    </recommendedName>
</protein>
<proteinExistence type="predicted"/>
<feature type="signal peptide" evidence="1">
    <location>
        <begin position="1"/>
        <end position="32"/>
    </location>
</feature>
<dbReference type="AlphaFoldDB" id="A0AA40AUZ0"/>
<comment type="caution">
    <text evidence="2">The sequence shown here is derived from an EMBL/GenBank/DDBJ whole genome shotgun (WGS) entry which is preliminary data.</text>
</comment>
<evidence type="ECO:0000256" key="1">
    <source>
        <dbReference type="SAM" id="SignalP"/>
    </source>
</evidence>
<accession>A0AA40AUZ0</accession>
<name>A0AA40AUZ0_9PEZI</name>
<reference evidence="2" key="1">
    <citation type="submission" date="2023-06" db="EMBL/GenBank/DDBJ databases">
        <title>Genome-scale phylogeny and comparative genomics of the fungal order Sordariales.</title>
        <authorList>
            <consortium name="Lawrence Berkeley National Laboratory"/>
            <person name="Hensen N."/>
            <person name="Bonometti L."/>
            <person name="Westerberg I."/>
            <person name="Brannstrom I.O."/>
            <person name="Guillou S."/>
            <person name="Cros-Aarteil S."/>
            <person name="Calhoun S."/>
            <person name="Haridas S."/>
            <person name="Kuo A."/>
            <person name="Mondo S."/>
            <person name="Pangilinan J."/>
            <person name="Riley R."/>
            <person name="LaButti K."/>
            <person name="Andreopoulos B."/>
            <person name="Lipzen A."/>
            <person name="Chen C."/>
            <person name="Yanf M."/>
            <person name="Daum C."/>
            <person name="Ng V."/>
            <person name="Clum A."/>
            <person name="Steindorff A."/>
            <person name="Ohm R."/>
            <person name="Martin F."/>
            <person name="Silar P."/>
            <person name="Natvig D."/>
            <person name="Lalanne C."/>
            <person name="Gautier V."/>
            <person name="Ament-velasquez S.L."/>
            <person name="Kruys A."/>
            <person name="Hutchinson M.I."/>
            <person name="Powell A.J."/>
            <person name="Barry K."/>
            <person name="Miller A.N."/>
            <person name="Grigoriev I.V."/>
            <person name="Debuchy R."/>
            <person name="Gladieux P."/>
            <person name="Thoren M.H."/>
            <person name="Johannesson H."/>
        </authorList>
    </citation>
    <scope>NUCLEOTIDE SEQUENCE</scope>
    <source>
        <strain evidence="2">SMH2392-1A</strain>
    </source>
</reference>
<feature type="chain" id="PRO_5041366384" description="Secreted protein" evidence="1">
    <location>
        <begin position="33"/>
        <end position="93"/>
    </location>
</feature>
<dbReference type="GeneID" id="85317122"/>
<evidence type="ECO:0000313" key="3">
    <source>
        <dbReference type="Proteomes" id="UP001172101"/>
    </source>
</evidence>
<sequence length="93" mass="10437">MVASLLCCARLYSTPLLFLVVLLLLPLLPAAADPCPCWRECKVTSHTHFHLRPFLSGRASFPCNYRCAPLRLYPASPRSALVRLPGFPFLFYA</sequence>